<feature type="domain" description="Pyrroline-5-carboxylate reductase dimerisation" evidence="8">
    <location>
        <begin position="175"/>
        <end position="279"/>
    </location>
</feature>
<reference evidence="10" key="1">
    <citation type="journal article" date="2019" name="Int. J. Syst. Evol. Microbiol.">
        <title>The Global Catalogue of Microorganisms (GCM) 10K type strain sequencing project: providing services to taxonomists for standard genome sequencing and annotation.</title>
        <authorList>
            <consortium name="The Broad Institute Genomics Platform"/>
            <consortium name="The Broad Institute Genome Sequencing Center for Infectious Disease"/>
            <person name="Wu L."/>
            <person name="Ma J."/>
        </authorList>
    </citation>
    <scope>NUCLEOTIDE SEQUENCE [LARGE SCALE GENOMIC DNA]</scope>
    <source>
        <strain evidence="10">JCM 17593</strain>
    </source>
</reference>
<dbReference type="InterPro" id="IPR028939">
    <property type="entry name" value="P5C_Rdtase_cat_N"/>
</dbReference>
<dbReference type="PROSITE" id="PS00521">
    <property type="entry name" value="P5CR"/>
    <property type="match status" value="1"/>
</dbReference>
<dbReference type="Pfam" id="PF03807">
    <property type="entry name" value="F420_oxidored"/>
    <property type="match status" value="1"/>
</dbReference>
<organism evidence="9 10">
    <name type="scientific">Gryllotalpicola kribbensis</name>
    <dbReference type="NCBI Taxonomy" id="993084"/>
    <lineage>
        <taxon>Bacteria</taxon>
        <taxon>Bacillati</taxon>
        <taxon>Actinomycetota</taxon>
        <taxon>Actinomycetes</taxon>
        <taxon>Micrococcales</taxon>
        <taxon>Microbacteriaceae</taxon>
        <taxon>Gryllotalpicola</taxon>
    </lineage>
</organism>
<name>A0ABP8AEV2_9MICO</name>
<keyword evidence="3 4" id="KW-0560">Oxidoreductase</keyword>
<dbReference type="InterPro" id="IPR000304">
    <property type="entry name" value="Pyrroline-COOH_reductase"/>
</dbReference>
<keyword evidence="4 6" id="KW-0641">Proline biosynthesis</keyword>
<accession>A0ABP8AEV2</accession>
<sequence>MTDAPRTTLPPIAFLGAGSMAGAILNGLLSPAVTVEGGIRVTSRTAEKAATFADVAGVTAAATESDQDANRAAVRGAKLVVLAVKPYLVPEVLAEVAADLEPDAVVVSVAAGVTVATMEAAVPASVAVIRTMPNTPAQVGRGVTGLSAGPRATADDVALVRALFETVGAVVEVPEEQLDALSTISGSGPAYIFLLVEELTKTAVAKGFSPAQAKLLVEQTFLGASELLVATGEDPAELRRRVTSPKGTTEKAIEVLQGANLSVLFDRATDAALARARELAAPTAVE</sequence>
<dbReference type="NCBIfam" id="TIGR00112">
    <property type="entry name" value="proC"/>
    <property type="match status" value="1"/>
</dbReference>
<feature type="domain" description="Pyrroline-5-carboxylate reductase catalytic N-terminal" evidence="7">
    <location>
        <begin position="12"/>
        <end position="112"/>
    </location>
</feature>
<dbReference type="HAMAP" id="MF_01925">
    <property type="entry name" value="P5C_reductase"/>
    <property type="match status" value="1"/>
</dbReference>
<evidence type="ECO:0000256" key="6">
    <source>
        <dbReference type="RuleBase" id="RU003903"/>
    </source>
</evidence>
<dbReference type="Gene3D" id="3.40.50.720">
    <property type="entry name" value="NAD(P)-binding Rossmann-like Domain"/>
    <property type="match status" value="1"/>
</dbReference>
<dbReference type="Pfam" id="PF14748">
    <property type="entry name" value="P5CR_dimer"/>
    <property type="match status" value="1"/>
</dbReference>
<evidence type="ECO:0000256" key="3">
    <source>
        <dbReference type="ARBA" id="ARBA00023002"/>
    </source>
</evidence>
<evidence type="ECO:0000256" key="4">
    <source>
        <dbReference type="HAMAP-Rule" id="MF_01925"/>
    </source>
</evidence>
<dbReference type="InterPro" id="IPR029036">
    <property type="entry name" value="P5CR_dimer"/>
</dbReference>
<dbReference type="RefSeq" id="WP_344772711.1">
    <property type="nucleotide sequence ID" value="NZ_BAABBX010000001.1"/>
</dbReference>
<evidence type="ECO:0000313" key="9">
    <source>
        <dbReference type="EMBL" id="GAA4182772.1"/>
    </source>
</evidence>
<keyword evidence="10" id="KW-1185">Reference proteome</keyword>
<dbReference type="SUPFAM" id="SSF48179">
    <property type="entry name" value="6-phosphogluconate dehydrogenase C-terminal domain-like"/>
    <property type="match status" value="1"/>
</dbReference>
<dbReference type="PANTHER" id="PTHR11645:SF0">
    <property type="entry name" value="PYRROLINE-5-CARBOXYLATE REDUCTASE 3"/>
    <property type="match status" value="1"/>
</dbReference>
<proteinExistence type="inferred from homology"/>
<dbReference type="Proteomes" id="UP001500213">
    <property type="component" value="Unassembled WGS sequence"/>
</dbReference>
<keyword evidence="4 6" id="KW-0028">Amino-acid biosynthesis</keyword>
<comment type="subcellular location">
    <subcellularLocation>
        <location evidence="4">Cytoplasm</location>
    </subcellularLocation>
</comment>
<dbReference type="PIRSF" id="PIRSF000193">
    <property type="entry name" value="Pyrrol-5-carb_rd"/>
    <property type="match status" value="1"/>
</dbReference>
<evidence type="ECO:0000259" key="8">
    <source>
        <dbReference type="Pfam" id="PF14748"/>
    </source>
</evidence>
<comment type="catalytic activity">
    <reaction evidence="4 6">
        <text>L-proline + NADP(+) = (S)-1-pyrroline-5-carboxylate + NADPH + 2 H(+)</text>
        <dbReference type="Rhea" id="RHEA:14109"/>
        <dbReference type="ChEBI" id="CHEBI:15378"/>
        <dbReference type="ChEBI" id="CHEBI:17388"/>
        <dbReference type="ChEBI" id="CHEBI:57783"/>
        <dbReference type="ChEBI" id="CHEBI:58349"/>
        <dbReference type="ChEBI" id="CHEBI:60039"/>
        <dbReference type="EC" id="1.5.1.2"/>
    </reaction>
</comment>
<keyword evidence="2 4" id="KW-0521">NADP</keyword>
<dbReference type="InterPro" id="IPR053790">
    <property type="entry name" value="P5CR-like_CS"/>
</dbReference>
<comment type="catalytic activity">
    <reaction evidence="4">
        <text>L-proline + NAD(+) = (S)-1-pyrroline-5-carboxylate + NADH + 2 H(+)</text>
        <dbReference type="Rhea" id="RHEA:14105"/>
        <dbReference type="ChEBI" id="CHEBI:15378"/>
        <dbReference type="ChEBI" id="CHEBI:17388"/>
        <dbReference type="ChEBI" id="CHEBI:57540"/>
        <dbReference type="ChEBI" id="CHEBI:57945"/>
        <dbReference type="ChEBI" id="CHEBI:60039"/>
        <dbReference type="EC" id="1.5.1.2"/>
    </reaction>
</comment>
<dbReference type="SUPFAM" id="SSF51735">
    <property type="entry name" value="NAD(P)-binding Rossmann-fold domains"/>
    <property type="match status" value="1"/>
</dbReference>
<protein>
    <recommendedName>
        <fullName evidence="4 5">Pyrroline-5-carboxylate reductase</fullName>
        <shortName evidence="4">P5C reductase</shortName>
        <shortName evidence="4">P5CR</shortName>
        <ecNumber evidence="4 5">1.5.1.2</ecNumber>
    </recommendedName>
    <alternativeName>
        <fullName evidence="4">PCA reductase</fullName>
    </alternativeName>
</protein>
<gene>
    <name evidence="4 9" type="primary">proC</name>
    <name evidence="9" type="ORF">GCM10022288_01170</name>
</gene>
<dbReference type="PANTHER" id="PTHR11645">
    <property type="entry name" value="PYRROLINE-5-CARBOXYLATE REDUCTASE"/>
    <property type="match status" value="1"/>
</dbReference>
<dbReference type="InterPro" id="IPR008927">
    <property type="entry name" value="6-PGluconate_DH-like_C_sf"/>
</dbReference>
<evidence type="ECO:0000259" key="7">
    <source>
        <dbReference type="Pfam" id="PF03807"/>
    </source>
</evidence>
<evidence type="ECO:0000256" key="2">
    <source>
        <dbReference type="ARBA" id="ARBA00022857"/>
    </source>
</evidence>
<comment type="similarity">
    <text evidence="1 4 6">Belongs to the pyrroline-5-carboxylate reductase family.</text>
</comment>
<evidence type="ECO:0000256" key="5">
    <source>
        <dbReference type="NCBIfam" id="TIGR00112"/>
    </source>
</evidence>
<keyword evidence="4" id="KW-0963">Cytoplasm</keyword>
<dbReference type="EMBL" id="BAABBX010000001">
    <property type="protein sequence ID" value="GAA4182772.1"/>
    <property type="molecule type" value="Genomic_DNA"/>
</dbReference>
<evidence type="ECO:0000313" key="10">
    <source>
        <dbReference type="Proteomes" id="UP001500213"/>
    </source>
</evidence>
<dbReference type="Gene3D" id="1.10.3730.10">
    <property type="entry name" value="ProC C-terminal domain-like"/>
    <property type="match status" value="1"/>
</dbReference>
<comment type="caution">
    <text evidence="9">The sequence shown here is derived from an EMBL/GenBank/DDBJ whole genome shotgun (WGS) entry which is preliminary data.</text>
</comment>
<comment type="function">
    <text evidence="4">Catalyzes the reduction of 1-pyrroline-5-carboxylate (PCA) to L-proline.</text>
</comment>
<dbReference type="InterPro" id="IPR036291">
    <property type="entry name" value="NAD(P)-bd_dom_sf"/>
</dbReference>
<comment type="pathway">
    <text evidence="4 6">Amino-acid biosynthesis; L-proline biosynthesis; L-proline from L-glutamate 5-semialdehyde: step 1/1.</text>
</comment>
<dbReference type="EC" id="1.5.1.2" evidence="4 5"/>
<evidence type="ECO:0000256" key="1">
    <source>
        <dbReference type="ARBA" id="ARBA00005525"/>
    </source>
</evidence>